<organism evidence="1 2">
    <name type="scientific">Permianibacter aggregans</name>
    <dbReference type="NCBI Taxonomy" id="1510150"/>
    <lineage>
        <taxon>Bacteria</taxon>
        <taxon>Pseudomonadati</taxon>
        <taxon>Pseudomonadota</taxon>
        <taxon>Gammaproteobacteria</taxon>
        <taxon>Pseudomonadales</taxon>
        <taxon>Pseudomonadaceae</taxon>
        <taxon>Permianibacter</taxon>
    </lineage>
</organism>
<dbReference type="Proteomes" id="UP000295375">
    <property type="component" value="Unassembled WGS sequence"/>
</dbReference>
<protein>
    <recommendedName>
        <fullName evidence="3">Elongation factor P hydroxylase</fullName>
    </recommendedName>
</protein>
<evidence type="ECO:0000313" key="1">
    <source>
        <dbReference type="EMBL" id="TDQ50329.1"/>
    </source>
</evidence>
<reference evidence="1 2" key="1">
    <citation type="submission" date="2019-03" db="EMBL/GenBank/DDBJ databases">
        <title>Genomic Encyclopedia of Type Strains, Phase IV (KMG-IV): sequencing the most valuable type-strain genomes for metagenomic binning, comparative biology and taxonomic classification.</title>
        <authorList>
            <person name="Goeker M."/>
        </authorList>
    </citation>
    <scope>NUCLEOTIDE SEQUENCE [LARGE SCALE GENOMIC DNA]</scope>
    <source>
        <strain evidence="1 2">DSM 103792</strain>
    </source>
</reference>
<accession>A0A4R6UWG2</accession>
<keyword evidence="2" id="KW-1185">Reference proteome</keyword>
<comment type="caution">
    <text evidence="1">The sequence shown here is derived from an EMBL/GenBank/DDBJ whole genome shotgun (WGS) entry which is preliminary data.</text>
</comment>
<dbReference type="AlphaFoldDB" id="A0A4R6UWG2"/>
<gene>
    <name evidence="1" type="ORF">EV696_1028</name>
</gene>
<evidence type="ECO:0000313" key="2">
    <source>
        <dbReference type="Proteomes" id="UP000295375"/>
    </source>
</evidence>
<dbReference type="EMBL" id="SNYM01000002">
    <property type="protein sequence ID" value="TDQ50329.1"/>
    <property type="molecule type" value="Genomic_DNA"/>
</dbReference>
<dbReference type="InterPro" id="IPR007411">
    <property type="entry name" value="EpmC"/>
</dbReference>
<dbReference type="Pfam" id="PF04315">
    <property type="entry name" value="EpmC"/>
    <property type="match status" value="1"/>
</dbReference>
<evidence type="ECO:0008006" key="3">
    <source>
        <dbReference type="Google" id="ProtNLM"/>
    </source>
</evidence>
<sequence length="176" mass="19743">MEAKADAEALIALFNQTFADSENTILVGGGAEPEYLPATDIEPARIIFREDYAASALHEIAHWCVAGAERRKLHDFGYWYEPDGRSAEQQRLFEQVEVKPQALEWMFSLAAGMKFHLSADNLGGEGGVSDSFRQAVFVQCRRNFLDGVAERSQRFFQALKNRFQAGNEVLPPEQPC</sequence>
<name>A0A4R6UWG2_9GAMM</name>
<proteinExistence type="predicted"/>
<dbReference type="RefSeq" id="WP_232475450.1">
    <property type="nucleotide sequence ID" value="NZ_CP037953.1"/>
</dbReference>